<keyword evidence="3" id="KW-0808">Transferase</keyword>
<dbReference type="EMBL" id="JAEKNS010000158">
    <property type="protein sequence ID" value="MBJ7596362.1"/>
    <property type="molecule type" value="Genomic_DNA"/>
</dbReference>
<accession>A0A934NBI9</accession>
<evidence type="ECO:0000313" key="2">
    <source>
        <dbReference type="EMBL" id="MBJ7596362.1"/>
    </source>
</evidence>
<keyword evidence="3" id="KW-0489">Methyltransferase</keyword>
<dbReference type="AlphaFoldDB" id="A0A2W6AEI8"/>
<dbReference type="PANTHER" id="PTHR43591:SF24">
    <property type="entry name" value="2-METHOXY-6-POLYPRENYL-1,4-BENZOQUINOL METHYLASE, MITOCHONDRIAL"/>
    <property type="match status" value="1"/>
</dbReference>
<dbReference type="Gene3D" id="3.40.50.150">
    <property type="entry name" value="Vaccinia Virus protein VP39"/>
    <property type="match status" value="1"/>
</dbReference>
<sequence length="256" mass="28651">MSIGSDDHVARNRAYWDEIAPQYVATARRNWAASEPSWGMFSIPESEAHILPDDVDGLDVIELGCGTAYVSAWLARRGARVTGIDGSQAQLATAGALQDEHDLHFPLIFGNAEEVPLPDASFDIAISEFGAAIWCDPYVWIPEAARLLRPGGRLIFLGNGILLTLTEQETEAEGAADATLKRDYFGMHRLEWPDEDGVEFHLTHGDWIRLLRRAGFEVENLIELRPAASATTRYKHVTVDWARRWAAEEVWVARRR</sequence>
<evidence type="ECO:0000313" key="4">
    <source>
        <dbReference type="Proteomes" id="UP000248724"/>
    </source>
</evidence>
<dbReference type="RefSeq" id="WP_337314340.1">
    <property type="nucleotide sequence ID" value="NZ_JAEKNS010000158.1"/>
</dbReference>
<dbReference type="InterPro" id="IPR013216">
    <property type="entry name" value="Methyltransf_11"/>
</dbReference>
<dbReference type="SUPFAM" id="SSF53335">
    <property type="entry name" value="S-adenosyl-L-methionine-dependent methyltransferases"/>
    <property type="match status" value="1"/>
</dbReference>
<accession>A0A2W6AEI8</accession>
<dbReference type="PANTHER" id="PTHR43591">
    <property type="entry name" value="METHYLTRANSFERASE"/>
    <property type="match status" value="1"/>
</dbReference>
<comment type="caution">
    <text evidence="3">The sequence shown here is derived from an EMBL/GenBank/DDBJ whole genome shotgun (WGS) entry which is preliminary data.</text>
</comment>
<dbReference type="Pfam" id="PF08241">
    <property type="entry name" value="Methyltransf_11"/>
    <property type="match status" value="1"/>
</dbReference>
<dbReference type="GO" id="GO:0008757">
    <property type="term" value="F:S-adenosylmethionine-dependent methyltransferase activity"/>
    <property type="evidence" value="ECO:0007669"/>
    <property type="project" value="InterPro"/>
</dbReference>
<name>A0A2W6AEI8_9BACT</name>
<proteinExistence type="predicted"/>
<dbReference type="GO" id="GO:0032259">
    <property type="term" value="P:methylation"/>
    <property type="evidence" value="ECO:0007669"/>
    <property type="project" value="UniProtKB-KW"/>
</dbReference>
<reference evidence="3 4" key="1">
    <citation type="journal article" date="2017" name="Nature">
        <title>Atmospheric trace gases support primary production in Antarctic desert surface soil.</title>
        <authorList>
            <person name="Ji M."/>
            <person name="Greening C."/>
            <person name="Vanwonterghem I."/>
            <person name="Carere C.R."/>
            <person name="Bay S.K."/>
            <person name="Steen J.A."/>
            <person name="Montgomery K."/>
            <person name="Lines T."/>
            <person name="Beardall J."/>
            <person name="van Dorst J."/>
            <person name="Snape I."/>
            <person name="Stott M.B."/>
            <person name="Hugenholtz P."/>
            <person name="Ferrari B.C."/>
        </authorList>
    </citation>
    <scope>NUCLEOTIDE SEQUENCE [LARGE SCALE GENOMIC DNA]</scope>
    <source>
        <strain evidence="3">RRmetagenome_bin12</strain>
    </source>
</reference>
<evidence type="ECO:0000313" key="5">
    <source>
        <dbReference type="Proteomes" id="UP000606991"/>
    </source>
</evidence>
<gene>
    <name evidence="3" type="ORF">DLM65_01325</name>
    <name evidence="2" type="ORF">JF886_16150</name>
</gene>
<dbReference type="Proteomes" id="UP000248724">
    <property type="component" value="Unassembled WGS sequence"/>
</dbReference>
<reference evidence="3" key="2">
    <citation type="submission" date="2018-05" db="EMBL/GenBank/DDBJ databases">
        <authorList>
            <person name="Ferrari B."/>
        </authorList>
    </citation>
    <scope>NUCLEOTIDE SEQUENCE</scope>
    <source>
        <strain evidence="3">RRmetagenome_bin12</strain>
    </source>
</reference>
<dbReference type="CDD" id="cd02440">
    <property type="entry name" value="AdoMet_MTases"/>
    <property type="match status" value="1"/>
</dbReference>
<evidence type="ECO:0000259" key="1">
    <source>
        <dbReference type="Pfam" id="PF08241"/>
    </source>
</evidence>
<protein>
    <submittedName>
        <fullName evidence="2 3">SAM-dependent methyltransferase</fullName>
    </submittedName>
</protein>
<dbReference type="Proteomes" id="UP000606991">
    <property type="component" value="Unassembled WGS sequence"/>
</dbReference>
<dbReference type="EMBL" id="QHBU01000028">
    <property type="protein sequence ID" value="PZR83668.1"/>
    <property type="molecule type" value="Genomic_DNA"/>
</dbReference>
<reference evidence="2 5" key="3">
    <citation type="submission" date="2020-10" db="EMBL/GenBank/DDBJ databases">
        <title>Ca. Dormibacterota MAGs.</title>
        <authorList>
            <person name="Montgomery K."/>
        </authorList>
    </citation>
    <scope>NUCLEOTIDE SEQUENCE [LARGE SCALE GENOMIC DNA]</scope>
    <source>
        <strain evidence="2">SC8812_S17_18</strain>
    </source>
</reference>
<dbReference type="InterPro" id="IPR029063">
    <property type="entry name" value="SAM-dependent_MTases_sf"/>
</dbReference>
<feature type="domain" description="Methyltransferase type 11" evidence="1">
    <location>
        <begin position="62"/>
        <end position="156"/>
    </location>
</feature>
<evidence type="ECO:0000313" key="3">
    <source>
        <dbReference type="EMBL" id="PZR83668.1"/>
    </source>
</evidence>
<organism evidence="3 4">
    <name type="scientific">Candidatus Aeolococcus gillhamiae</name>
    <dbReference type="NCBI Taxonomy" id="3127015"/>
    <lineage>
        <taxon>Bacteria</taxon>
        <taxon>Bacillati</taxon>
        <taxon>Candidatus Dormiibacterota</taxon>
        <taxon>Candidatus Dormibacteria</taxon>
        <taxon>Candidatus Aeolococcales</taxon>
        <taxon>Candidatus Aeolococcaceae</taxon>
        <taxon>Candidatus Aeolococcus</taxon>
    </lineage>
</organism>